<dbReference type="GO" id="GO:0040029">
    <property type="term" value="P:epigenetic regulation of gene expression"/>
    <property type="evidence" value="ECO:0007669"/>
    <property type="project" value="TreeGrafter"/>
</dbReference>
<evidence type="ECO:0000313" key="2">
    <source>
        <dbReference type="EMBL" id="CEK99215.1"/>
    </source>
</evidence>
<dbReference type="InterPro" id="IPR037138">
    <property type="entry name" value="His_deacetylse_dom_sf"/>
</dbReference>
<evidence type="ECO:0000259" key="1">
    <source>
        <dbReference type="Pfam" id="PF00850"/>
    </source>
</evidence>
<feature type="non-terminal residue" evidence="2">
    <location>
        <position position="1"/>
    </location>
</feature>
<feature type="non-terminal residue" evidence="2">
    <location>
        <position position="107"/>
    </location>
</feature>
<dbReference type="InterPro" id="IPR023696">
    <property type="entry name" value="Ureohydrolase_dom_sf"/>
</dbReference>
<name>A0A0B7C426_9EUPU</name>
<gene>
    <name evidence="2" type="primary">ORF220717</name>
</gene>
<sequence>FDMYNREIYPQDGFAKRAIRQKVELRSFTDSETYLKLLRIHIDQALAEFMPDLVVYNAGVDILSGDPMGKLSVTAQGVIERDQIVFQRCRTQNIPICMLTSGGYLQE</sequence>
<dbReference type="Pfam" id="PF00850">
    <property type="entry name" value="Hist_deacetyl"/>
    <property type="match status" value="1"/>
</dbReference>
<accession>A0A0B7C426</accession>
<dbReference type="EMBL" id="HACG01052344">
    <property type="protein sequence ID" value="CEK99215.1"/>
    <property type="molecule type" value="Transcribed_RNA"/>
</dbReference>
<dbReference type="GO" id="GO:0004407">
    <property type="term" value="F:histone deacetylase activity"/>
    <property type="evidence" value="ECO:0007669"/>
    <property type="project" value="TreeGrafter"/>
</dbReference>
<dbReference type="PANTHER" id="PTHR10625">
    <property type="entry name" value="HISTONE DEACETYLASE HDAC1-RELATED"/>
    <property type="match status" value="1"/>
</dbReference>
<dbReference type="SUPFAM" id="SSF52768">
    <property type="entry name" value="Arginase/deacetylase"/>
    <property type="match status" value="1"/>
</dbReference>
<proteinExistence type="predicted"/>
<reference evidence="2" key="1">
    <citation type="submission" date="2014-12" db="EMBL/GenBank/DDBJ databases">
        <title>Insight into the proteome of Arion vulgaris.</title>
        <authorList>
            <person name="Aradska J."/>
            <person name="Bulat T."/>
            <person name="Smidak R."/>
            <person name="Sarate P."/>
            <person name="Gangsoo J."/>
            <person name="Sialana F."/>
            <person name="Bilban M."/>
            <person name="Lubec G."/>
        </authorList>
    </citation>
    <scope>NUCLEOTIDE SEQUENCE</scope>
    <source>
        <tissue evidence="2">Skin</tissue>
    </source>
</reference>
<protein>
    <recommendedName>
        <fullName evidence="1">Histone deacetylase domain-containing protein</fullName>
    </recommendedName>
</protein>
<dbReference type="AlphaFoldDB" id="A0A0B7C426"/>
<dbReference type="Gene3D" id="3.40.800.20">
    <property type="entry name" value="Histone deacetylase domain"/>
    <property type="match status" value="1"/>
</dbReference>
<dbReference type="PANTHER" id="PTHR10625:SF23">
    <property type="entry name" value="HISTONE DEACETYLASE 11"/>
    <property type="match status" value="1"/>
</dbReference>
<dbReference type="InterPro" id="IPR023801">
    <property type="entry name" value="His_deacetylse_dom"/>
</dbReference>
<feature type="domain" description="Histone deacetylase" evidence="1">
    <location>
        <begin position="3"/>
        <end position="105"/>
    </location>
</feature>
<dbReference type="GO" id="GO:0000118">
    <property type="term" value="C:histone deacetylase complex"/>
    <property type="evidence" value="ECO:0007669"/>
    <property type="project" value="TreeGrafter"/>
</dbReference>
<organism evidence="2">
    <name type="scientific">Arion vulgaris</name>
    <dbReference type="NCBI Taxonomy" id="1028688"/>
    <lineage>
        <taxon>Eukaryota</taxon>
        <taxon>Metazoa</taxon>
        <taxon>Spiralia</taxon>
        <taxon>Lophotrochozoa</taxon>
        <taxon>Mollusca</taxon>
        <taxon>Gastropoda</taxon>
        <taxon>Heterobranchia</taxon>
        <taxon>Euthyneura</taxon>
        <taxon>Panpulmonata</taxon>
        <taxon>Eupulmonata</taxon>
        <taxon>Stylommatophora</taxon>
        <taxon>Helicina</taxon>
        <taxon>Arionoidea</taxon>
        <taxon>Arionidae</taxon>
        <taxon>Arion</taxon>
    </lineage>
</organism>